<dbReference type="PROSITE" id="PS50076">
    <property type="entry name" value="DNAJ_2"/>
    <property type="match status" value="1"/>
</dbReference>
<dbReference type="PANTHER" id="PTHR43908">
    <property type="entry name" value="AT29763P-RELATED"/>
    <property type="match status" value="1"/>
</dbReference>
<dbReference type="STRING" id="49012.A0A0F7RUC6"/>
<keyword evidence="2" id="KW-0812">Transmembrane</keyword>
<comment type="subcellular location">
    <subcellularLocation>
        <location evidence="1">Endoplasmic reticulum membrane</location>
        <topology evidence="1">Single-pass membrane protein</topology>
    </subcellularLocation>
</comment>
<dbReference type="AlphaFoldDB" id="A0A0F7RUC6"/>
<keyword evidence="9" id="KW-1185">Reference proteome</keyword>
<feature type="region of interest" description="Disordered" evidence="6">
    <location>
        <begin position="56"/>
        <end position="105"/>
    </location>
</feature>
<protein>
    <recommendedName>
        <fullName evidence="7">J domain-containing protein</fullName>
    </recommendedName>
</protein>
<dbReference type="PROSITE" id="PS00636">
    <property type="entry name" value="DNAJ_1"/>
    <property type="match status" value="1"/>
</dbReference>
<dbReference type="Pfam" id="PF00226">
    <property type="entry name" value="DnaJ"/>
    <property type="match status" value="1"/>
</dbReference>
<dbReference type="PRINTS" id="PR00625">
    <property type="entry name" value="JDOMAIN"/>
</dbReference>
<dbReference type="InterPro" id="IPR018253">
    <property type="entry name" value="DnaJ_domain_CS"/>
</dbReference>
<evidence type="ECO:0000256" key="6">
    <source>
        <dbReference type="SAM" id="MobiDB-lite"/>
    </source>
</evidence>
<dbReference type="InterPro" id="IPR051100">
    <property type="entry name" value="DnaJ_subfamily_B/C"/>
</dbReference>
<evidence type="ECO:0000313" key="9">
    <source>
        <dbReference type="Proteomes" id="UP000242770"/>
    </source>
</evidence>
<dbReference type="SUPFAM" id="SSF46565">
    <property type="entry name" value="Chaperone J-domain"/>
    <property type="match status" value="1"/>
</dbReference>
<dbReference type="Pfam" id="PF09320">
    <property type="entry name" value="DUF1977"/>
    <property type="match status" value="1"/>
</dbReference>
<keyword evidence="4" id="KW-1133">Transmembrane helix</keyword>
<dbReference type="GO" id="GO:0005789">
    <property type="term" value="C:endoplasmic reticulum membrane"/>
    <property type="evidence" value="ECO:0007669"/>
    <property type="project" value="UniProtKB-SubCell"/>
</dbReference>
<keyword evidence="5" id="KW-0472">Membrane</keyword>
<sequence length="426" mass="46000">MEAEDAQKALRLAFKHDANGDTAAAIKWAKKSIAIYKTPSAEALLVRLEKSGASGSGASASASASASTSFAAPGASSSSEGLRSRTSAQTNGRSASETTHTAPKRPYTQAQMEVVTRVKKAGGDFYKVLGVEKTVDENGIKKSYKKLALQLHPDKNGAPGADEAFKIVSKAFSILTDADKRAAYDRYGGDPDNARSAAGAAAAGHGNPFGGMRGTPFRGGEMYANEIDPNDLFNMFFGGGMGGAQFGGTTFTFGGPGMRTHQFRQQRAGPRRAQAEPQNANVLLQLLPLLVLGLFSLLAYAPSLFSTPDPSFTWSPSSIYKTQRMTTKHNIPYYVNDHQFNNHPFVTGERSSRDLEGFEKRVENAYKQAMYSSCERSREYQERRLASTRGFLGIGADEAAAKKIMEEVYDSCEKLKQFGINMLDAN</sequence>
<dbReference type="Proteomes" id="UP000242770">
    <property type="component" value="Unassembled WGS sequence"/>
</dbReference>
<dbReference type="InterPro" id="IPR001623">
    <property type="entry name" value="DnaJ_domain"/>
</dbReference>
<evidence type="ECO:0000256" key="4">
    <source>
        <dbReference type="ARBA" id="ARBA00022989"/>
    </source>
</evidence>
<proteinExistence type="predicted"/>
<evidence type="ECO:0000256" key="3">
    <source>
        <dbReference type="ARBA" id="ARBA00022824"/>
    </source>
</evidence>
<dbReference type="FunFam" id="1.10.287.110:FF:000069">
    <property type="entry name" value="ER associated DnaJ chaperone"/>
    <property type="match status" value="1"/>
</dbReference>
<feature type="compositionally biased region" description="Low complexity" evidence="6">
    <location>
        <begin position="56"/>
        <end position="88"/>
    </location>
</feature>
<dbReference type="InterPro" id="IPR015399">
    <property type="entry name" value="DUF1977_DnaJ-like"/>
</dbReference>
<dbReference type="SMART" id="SM00271">
    <property type="entry name" value="DnaJ"/>
    <property type="match status" value="1"/>
</dbReference>
<evidence type="ECO:0000313" key="8">
    <source>
        <dbReference type="EMBL" id="CDR98898.1"/>
    </source>
</evidence>
<keyword evidence="3" id="KW-0256">Endoplasmic reticulum</keyword>
<evidence type="ECO:0000256" key="2">
    <source>
        <dbReference type="ARBA" id="ARBA00022692"/>
    </source>
</evidence>
<dbReference type="CDD" id="cd06257">
    <property type="entry name" value="DnaJ"/>
    <property type="match status" value="1"/>
</dbReference>
<reference evidence="9" key="1">
    <citation type="submission" date="2014-06" db="EMBL/GenBank/DDBJ databases">
        <authorList>
            <person name="Berkman P.J."/>
        </authorList>
    </citation>
    <scope>NUCLEOTIDE SEQUENCE [LARGE SCALE GENOMIC DNA]</scope>
</reference>
<feature type="domain" description="J" evidence="7">
    <location>
        <begin position="124"/>
        <end position="188"/>
    </location>
</feature>
<dbReference type="PANTHER" id="PTHR43908:SF3">
    <property type="entry name" value="AT29763P-RELATED"/>
    <property type="match status" value="1"/>
</dbReference>
<dbReference type="EMBL" id="CCFA01000493">
    <property type="protein sequence ID" value="CDR98898.1"/>
    <property type="molecule type" value="Genomic_DNA"/>
</dbReference>
<organism evidence="8 9">
    <name type="scientific">Sporisorium scitamineum</name>
    <dbReference type="NCBI Taxonomy" id="49012"/>
    <lineage>
        <taxon>Eukaryota</taxon>
        <taxon>Fungi</taxon>
        <taxon>Dikarya</taxon>
        <taxon>Basidiomycota</taxon>
        <taxon>Ustilaginomycotina</taxon>
        <taxon>Ustilaginomycetes</taxon>
        <taxon>Ustilaginales</taxon>
        <taxon>Ustilaginaceae</taxon>
        <taxon>Sporisorium</taxon>
    </lineage>
</organism>
<dbReference type="GO" id="GO:0030544">
    <property type="term" value="F:Hsp70 protein binding"/>
    <property type="evidence" value="ECO:0007669"/>
    <property type="project" value="TreeGrafter"/>
</dbReference>
<evidence type="ECO:0000259" key="7">
    <source>
        <dbReference type="PROSITE" id="PS50076"/>
    </source>
</evidence>
<dbReference type="InterPro" id="IPR036869">
    <property type="entry name" value="J_dom_sf"/>
</dbReference>
<dbReference type="Gene3D" id="1.10.287.110">
    <property type="entry name" value="DnaJ domain"/>
    <property type="match status" value="1"/>
</dbReference>
<evidence type="ECO:0000256" key="5">
    <source>
        <dbReference type="ARBA" id="ARBA00023136"/>
    </source>
</evidence>
<name>A0A0F7RUC6_9BASI</name>
<feature type="compositionally biased region" description="Polar residues" evidence="6">
    <location>
        <begin position="89"/>
        <end position="101"/>
    </location>
</feature>
<dbReference type="GO" id="GO:0071218">
    <property type="term" value="P:cellular response to misfolded protein"/>
    <property type="evidence" value="ECO:0007669"/>
    <property type="project" value="TreeGrafter"/>
</dbReference>
<evidence type="ECO:0000256" key="1">
    <source>
        <dbReference type="ARBA" id="ARBA00004389"/>
    </source>
</evidence>
<accession>A0A0F7RUC6</accession>
<gene>
    <name evidence="8" type="primary">SSCI09470.1</name>
</gene>